<keyword evidence="3" id="KW-1185">Reference proteome</keyword>
<name>H5X5P8_9PSEU</name>
<dbReference type="InterPro" id="IPR023753">
    <property type="entry name" value="FAD/NAD-binding_dom"/>
</dbReference>
<protein>
    <submittedName>
        <fullName evidence="2">NAD(FAD)-dependent dehydrogenase</fullName>
    </submittedName>
</protein>
<dbReference type="AlphaFoldDB" id="H5X5P8"/>
<dbReference type="InterPro" id="IPR036188">
    <property type="entry name" value="FAD/NAD-bd_sf"/>
</dbReference>
<dbReference type="Gene3D" id="3.50.50.60">
    <property type="entry name" value="FAD/NAD(P)-binding domain"/>
    <property type="match status" value="2"/>
</dbReference>
<gene>
    <name evidence="2" type="ORF">SacmaDRAFT_2960</name>
</gene>
<dbReference type="InterPro" id="IPR052541">
    <property type="entry name" value="SQRD"/>
</dbReference>
<dbReference type="Pfam" id="PF07992">
    <property type="entry name" value="Pyr_redox_2"/>
    <property type="match status" value="1"/>
</dbReference>
<evidence type="ECO:0000259" key="1">
    <source>
        <dbReference type="Pfam" id="PF07992"/>
    </source>
</evidence>
<dbReference type="EMBL" id="CM001439">
    <property type="protein sequence ID" value="EHR51196.1"/>
    <property type="molecule type" value="Genomic_DNA"/>
</dbReference>
<proteinExistence type="predicted"/>
<evidence type="ECO:0000313" key="2">
    <source>
        <dbReference type="EMBL" id="EHR51196.1"/>
    </source>
</evidence>
<dbReference type="SUPFAM" id="SSF51905">
    <property type="entry name" value="FAD/NAD(P)-binding domain"/>
    <property type="match status" value="2"/>
</dbReference>
<dbReference type="OrthoDB" id="9802771at2"/>
<dbReference type="HOGENOM" id="CLU_030742_5_1_11"/>
<dbReference type="STRING" id="882083.SacmaDRAFT_2960"/>
<accession>H5X5P8</accession>
<dbReference type="Proteomes" id="UP000004926">
    <property type="component" value="Chromosome"/>
</dbReference>
<sequence>MTSRVVVLGAGAAGLSAANRLAARAAGAADLDIVLVDRSREHVFLPGYVPMMLDGAPAESFRRPLPDLLRQGVRQVNGEVTRLDPDASSVHGTFGTLEYDHLVVALGVDVGWPQGGGPGELAPWTLDGALAGRKALTGLGEGDRVVVGPSGVSYRCPPAVFDLAVRIRAATGARVDIVHPWPKPLAPFGEGPAGQFAAMLDGAGVGFHGEFHLAGAEGGTVRSADGRELPYDAAILVPPHQVPSVVARSPLVGENGWPQVTFPALRHPRYPAVSVIGDLAAPALKVGMAGTLAAFEAAHVADRIAAELLSGDSGDSGDPAAASREPVMSAICFVDPGDTGSFLHCDFTSPASGRGPADCTLMPWLPYFRHAKRLFAREWFESMVSGAVGG</sequence>
<dbReference type="GO" id="GO:0016491">
    <property type="term" value="F:oxidoreductase activity"/>
    <property type="evidence" value="ECO:0007669"/>
    <property type="project" value="InterPro"/>
</dbReference>
<reference evidence="2 3" key="1">
    <citation type="journal article" date="2012" name="Stand. Genomic Sci.">
        <title>Genome sequence of the ocean sediment bacterium Saccharomonospora marina type strain (XMU15(T)).</title>
        <authorList>
            <person name="Klenk H.P."/>
            <person name="Lu M."/>
            <person name="Lucas S."/>
            <person name="Lapidus A."/>
            <person name="Copeland A."/>
            <person name="Pitluck S."/>
            <person name="Goodwin L.A."/>
            <person name="Han C."/>
            <person name="Tapia R."/>
            <person name="Brambilla E.M."/>
            <person name="Potter G."/>
            <person name="Land M."/>
            <person name="Ivanova N."/>
            <person name="Rohde M."/>
            <person name="Goker M."/>
            <person name="Detter J.C."/>
            <person name="Li W.J."/>
            <person name="Kyrpides N.C."/>
            <person name="Woyke T."/>
        </authorList>
    </citation>
    <scope>NUCLEOTIDE SEQUENCE [LARGE SCALE GENOMIC DNA]</scope>
    <source>
        <strain evidence="2 3">XMU15</strain>
    </source>
</reference>
<evidence type="ECO:0000313" key="3">
    <source>
        <dbReference type="Proteomes" id="UP000004926"/>
    </source>
</evidence>
<dbReference type="PANTHER" id="PTHR43755:SF1">
    <property type="entry name" value="FAD-DEPENDENT PYRIDINE NUCLEOTIDE-DISULPHIDE OXIDOREDUCTASE"/>
    <property type="match status" value="1"/>
</dbReference>
<dbReference type="PANTHER" id="PTHR43755">
    <property type="match status" value="1"/>
</dbReference>
<feature type="domain" description="FAD/NAD(P)-binding" evidence="1">
    <location>
        <begin position="4"/>
        <end position="237"/>
    </location>
</feature>
<organism evidence="2 3">
    <name type="scientific">Saccharomonospora marina XMU15</name>
    <dbReference type="NCBI Taxonomy" id="882083"/>
    <lineage>
        <taxon>Bacteria</taxon>
        <taxon>Bacillati</taxon>
        <taxon>Actinomycetota</taxon>
        <taxon>Actinomycetes</taxon>
        <taxon>Pseudonocardiales</taxon>
        <taxon>Pseudonocardiaceae</taxon>
        <taxon>Saccharomonospora</taxon>
    </lineage>
</organism>
<dbReference type="RefSeq" id="WP_009154581.1">
    <property type="nucleotide sequence ID" value="NZ_CM001439.1"/>
</dbReference>
<dbReference type="eggNOG" id="COG0446">
    <property type="taxonomic scope" value="Bacteria"/>
</dbReference>